<proteinExistence type="predicted"/>
<evidence type="ECO:0000313" key="1">
    <source>
        <dbReference type="EMBL" id="RYT80224.1"/>
    </source>
</evidence>
<protein>
    <recommendedName>
        <fullName evidence="3">DegT/DnrJ/EryC1/StrS aminotransferase family protein</fullName>
    </recommendedName>
</protein>
<sequence>MEEIGGYFELELCWKGHYHKNAILLNSARSCFEYILLARGYKKVYMPYYTCEVMLQPLLKYGIAYEFYSINESLELDRKVNLLPGEALLYTNYFGLKQRYVESLSAIYGTRLIIDNAQAFFAPRIDLIDTFYSPRKFFGVPDGGYLYTDCILDLDIPIDNSYERMQHLILRIEKGAEAGYAAFKKADCSLDNQPISKMSKLTERLLQNIDYEYVRNRRKANFKILQERFDDENYLSFDLHVDEVPMVYPYYAATIDLKKLLIKRKIFVATYWPNVSEWCPIDTWEYRLVEHFIAIPIDQRYSEKEMKMIIERMRS</sequence>
<evidence type="ECO:0000313" key="2">
    <source>
        <dbReference type="Proteomes" id="UP000291191"/>
    </source>
</evidence>
<dbReference type="Proteomes" id="UP000291191">
    <property type="component" value="Unassembled WGS sequence"/>
</dbReference>
<dbReference type="OrthoDB" id="8955051at2"/>
<comment type="caution">
    <text evidence="1">The sequence shown here is derived from an EMBL/GenBank/DDBJ whole genome shotgun (WGS) entry which is preliminary data.</text>
</comment>
<accession>A0A4Q5HFN2</accession>
<dbReference type="EMBL" id="RCXO01000013">
    <property type="protein sequence ID" value="RYT80224.1"/>
    <property type="molecule type" value="Genomic_DNA"/>
</dbReference>
<name>A0A4Q5HFN2_9BACE</name>
<dbReference type="AlphaFoldDB" id="A0A4Q5HFN2"/>
<evidence type="ECO:0008006" key="3">
    <source>
        <dbReference type="Google" id="ProtNLM"/>
    </source>
</evidence>
<dbReference type="SUPFAM" id="SSF53383">
    <property type="entry name" value="PLP-dependent transferases"/>
    <property type="match status" value="1"/>
</dbReference>
<keyword evidence="2" id="KW-1185">Reference proteome</keyword>
<dbReference type="RefSeq" id="WP_117692176.1">
    <property type="nucleotide sequence ID" value="NZ_JAQDGM010000019.1"/>
</dbReference>
<dbReference type="InterPro" id="IPR015424">
    <property type="entry name" value="PyrdxlP-dep_Trfase"/>
</dbReference>
<organism evidence="1 2">
    <name type="scientific">Bacteroides intestinalis</name>
    <dbReference type="NCBI Taxonomy" id="329854"/>
    <lineage>
        <taxon>Bacteria</taxon>
        <taxon>Pseudomonadati</taxon>
        <taxon>Bacteroidota</taxon>
        <taxon>Bacteroidia</taxon>
        <taxon>Bacteroidales</taxon>
        <taxon>Bacteroidaceae</taxon>
        <taxon>Bacteroides</taxon>
    </lineage>
</organism>
<gene>
    <name evidence="1" type="ORF">EAJ06_11290</name>
</gene>
<reference evidence="1 2" key="1">
    <citation type="journal article" date="2019" name="Science, e1252229">
        <title>Invertible promoters mediate bacterial phase variation, antibiotic resistance, and host adaptation in the gut.</title>
        <authorList>
            <person name="Jiang X."/>
            <person name="Hall A.B."/>
            <person name="Arthur T.D."/>
            <person name="Plichta D.R."/>
            <person name="Covington C.T."/>
            <person name="Poyet M."/>
            <person name="Crothers J."/>
            <person name="Moses P.L."/>
            <person name="Tolonen A.C."/>
            <person name="Vlamakis H."/>
            <person name="Alm E.J."/>
            <person name="Xavier R.J."/>
        </authorList>
    </citation>
    <scope>NUCLEOTIDE SEQUENCE [LARGE SCALE GENOMIC DNA]</scope>
    <source>
        <strain evidence="2">bf_0095</strain>
    </source>
</reference>